<dbReference type="PANTHER" id="PTHR21666:SF268">
    <property type="entry name" value="PEPTIDASE M23 DOMAIN-CONTAINING PROTEIN"/>
    <property type="match status" value="1"/>
</dbReference>
<keyword evidence="4" id="KW-1185">Reference proteome</keyword>
<dbReference type="InterPro" id="IPR016047">
    <property type="entry name" value="M23ase_b-sheet_dom"/>
</dbReference>
<organism evidence="3 4">
    <name type="scientific">Deinococcus taklimakanensis</name>
    <dbReference type="NCBI Taxonomy" id="536443"/>
    <lineage>
        <taxon>Bacteria</taxon>
        <taxon>Thermotogati</taxon>
        <taxon>Deinococcota</taxon>
        <taxon>Deinococci</taxon>
        <taxon>Deinococcales</taxon>
        <taxon>Deinococcaceae</taxon>
        <taxon>Deinococcus</taxon>
    </lineage>
</organism>
<reference evidence="4" key="1">
    <citation type="journal article" date="2019" name="Int. J. Syst. Evol. Microbiol.">
        <title>The Global Catalogue of Microorganisms (GCM) 10K type strain sequencing project: providing services to taxonomists for standard genome sequencing and annotation.</title>
        <authorList>
            <consortium name="The Broad Institute Genomics Platform"/>
            <consortium name="The Broad Institute Genome Sequencing Center for Infectious Disease"/>
            <person name="Wu L."/>
            <person name="Ma J."/>
        </authorList>
    </citation>
    <scope>NUCLEOTIDE SEQUENCE [LARGE SCALE GENOMIC DNA]</scope>
    <source>
        <strain evidence="4">KCTC 33842</strain>
    </source>
</reference>
<feature type="signal peptide" evidence="1">
    <location>
        <begin position="1"/>
        <end position="19"/>
    </location>
</feature>
<feature type="domain" description="M23ase beta-sheet core" evidence="2">
    <location>
        <begin position="84"/>
        <end position="175"/>
    </location>
</feature>
<evidence type="ECO:0000313" key="4">
    <source>
        <dbReference type="Proteomes" id="UP001597475"/>
    </source>
</evidence>
<dbReference type="SUPFAM" id="SSF51261">
    <property type="entry name" value="Duplicated hybrid motif"/>
    <property type="match status" value="1"/>
</dbReference>
<evidence type="ECO:0000256" key="1">
    <source>
        <dbReference type="SAM" id="SignalP"/>
    </source>
</evidence>
<proteinExistence type="predicted"/>
<dbReference type="Pfam" id="PF01551">
    <property type="entry name" value="Peptidase_M23"/>
    <property type="match status" value="1"/>
</dbReference>
<dbReference type="EMBL" id="JBHUMK010000017">
    <property type="protein sequence ID" value="MFD2608789.1"/>
    <property type="molecule type" value="Genomic_DNA"/>
</dbReference>
<dbReference type="Gene3D" id="2.70.70.10">
    <property type="entry name" value="Glucose Permease (Domain IIA)"/>
    <property type="match status" value="1"/>
</dbReference>
<sequence>MRVLLLLVVLALSSGVAGAAAICPPEPKESAAKEAAWNRALAALPALARRLPPTAGRTILMPVDGVRVQDVQDTWGGDRPDSRRHAGQDIFARPGTFVRSATSGIVWRTGTSVNGGNWVYVVGAGGRRYYYAHLGRVNRDLREGQRVTVRTILGTVGNSGNAVNTPAHLHFAVFTHYDPAAECRFLAINPLPLLRDR</sequence>
<dbReference type="GO" id="GO:0016787">
    <property type="term" value="F:hydrolase activity"/>
    <property type="evidence" value="ECO:0007669"/>
    <property type="project" value="UniProtKB-KW"/>
</dbReference>
<dbReference type="RefSeq" id="WP_386843622.1">
    <property type="nucleotide sequence ID" value="NZ_JBHUMK010000017.1"/>
</dbReference>
<accession>A0ABW5P0K3</accession>
<comment type="caution">
    <text evidence="3">The sequence shown here is derived from an EMBL/GenBank/DDBJ whole genome shotgun (WGS) entry which is preliminary data.</text>
</comment>
<dbReference type="CDD" id="cd12797">
    <property type="entry name" value="M23_peptidase"/>
    <property type="match status" value="1"/>
</dbReference>
<dbReference type="InterPro" id="IPR011055">
    <property type="entry name" value="Dup_hybrid_motif"/>
</dbReference>
<dbReference type="PANTHER" id="PTHR21666">
    <property type="entry name" value="PEPTIDASE-RELATED"/>
    <property type="match status" value="1"/>
</dbReference>
<dbReference type="EC" id="3.4.24.-" evidence="3"/>
<gene>
    <name evidence="3" type="ORF">ACFSR9_04950</name>
</gene>
<evidence type="ECO:0000313" key="3">
    <source>
        <dbReference type="EMBL" id="MFD2608789.1"/>
    </source>
</evidence>
<keyword evidence="3" id="KW-0378">Hydrolase</keyword>
<dbReference type="InterPro" id="IPR050570">
    <property type="entry name" value="Cell_wall_metabolism_enzyme"/>
</dbReference>
<keyword evidence="1" id="KW-0732">Signal</keyword>
<name>A0ABW5P0K3_9DEIO</name>
<feature type="chain" id="PRO_5045890919" evidence="1">
    <location>
        <begin position="20"/>
        <end position="197"/>
    </location>
</feature>
<dbReference type="Proteomes" id="UP001597475">
    <property type="component" value="Unassembled WGS sequence"/>
</dbReference>
<protein>
    <submittedName>
        <fullName evidence="3">M23 family metallopeptidase</fullName>
        <ecNumber evidence="3">3.4.24.-</ecNumber>
    </submittedName>
</protein>
<evidence type="ECO:0000259" key="2">
    <source>
        <dbReference type="Pfam" id="PF01551"/>
    </source>
</evidence>